<keyword evidence="2" id="KW-1185">Reference proteome</keyword>
<accession>A0A6J8CWL8</accession>
<name>A0A6J8CWL8_MYTCO</name>
<dbReference type="AlphaFoldDB" id="A0A6J8CWL8"/>
<organism evidence="1 2">
    <name type="scientific">Mytilus coruscus</name>
    <name type="common">Sea mussel</name>
    <dbReference type="NCBI Taxonomy" id="42192"/>
    <lineage>
        <taxon>Eukaryota</taxon>
        <taxon>Metazoa</taxon>
        <taxon>Spiralia</taxon>
        <taxon>Lophotrochozoa</taxon>
        <taxon>Mollusca</taxon>
        <taxon>Bivalvia</taxon>
        <taxon>Autobranchia</taxon>
        <taxon>Pteriomorphia</taxon>
        <taxon>Mytilida</taxon>
        <taxon>Mytiloidea</taxon>
        <taxon>Mytilidae</taxon>
        <taxon>Mytilinae</taxon>
        <taxon>Mytilus</taxon>
    </lineage>
</organism>
<sequence length="262" mass="29908">MRIVNCVNYDSIITTALPDITDSIWTILDRNIFVQINLKRVFPLPNCTVMINDIKLSTIQQNSVHMQGIFFHGTFNITSRYPLEICEMNMTVVCEFGNSYTDVIATYVLQNCNGYMRISCCQINHGGINLVGNINSRKSRIQLARASEETLSSEQDLSTNSPNILPCIVMANESQSQTDDDAIWESEDDTNELLSEMDSPCCNYWDFSKPRLSDRYKNLPVNIQSNQITQKQQDDNVHSDNQVEDIAKNLTKKKSNQYINRP</sequence>
<protein>
    <submittedName>
        <fullName evidence="1">Uncharacterized protein</fullName>
    </submittedName>
</protein>
<proteinExistence type="predicted"/>
<evidence type="ECO:0000313" key="2">
    <source>
        <dbReference type="Proteomes" id="UP000507470"/>
    </source>
</evidence>
<dbReference type="EMBL" id="CACVKT020006109">
    <property type="protein sequence ID" value="CAC5399859.1"/>
    <property type="molecule type" value="Genomic_DNA"/>
</dbReference>
<gene>
    <name evidence="1" type="ORF">MCOR_34091</name>
</gene>
<evidence type="ECO:0000313" key="1">
    <source>
        <dbReference type="EMBL" id="CAC5399859.1"/>
    </source>
</evidence>
<reference evidence="1 2" key="1">
    <citation type="submission" date="2020-06" db="EMBL/GenBank/DDBJ databases">
        <authorList>
            <person name="Li R."/>
            <person name="Bekaert M."/>
        </authorList>
    </citation>
    <scope>NUCLEOTIDE SEQUENCE [LARGE SCALE GENOMIC DNA]</scope>
    <source>
        <strain evidence="2">wild</strain>
    </source>
</reference>
<dbReference type="Proteomes" id="UP000507470">
    <property type="component" value="Unassembled WGS sequence"/>
</dbReference>
<dbReference type="OrthoDB" id="6212477at2759"/>